<dbReference type="STRING" id="1903181.BTN85_1415"/>
<keyword evidence="4 10" id="KW-0808">Transferase</keyword>
<keyword evidence="5 10" id="KW-0547">Nucleotide-binding</keyword>
<proteinExistence type="inferred from homology"/>
<dbReference type="GO" id="GO:0036430">
    <property type="term" value="F:CMP kinase activity"/>
    <property type="evidence" value="ECO:0007669"/>
    <property type="project" value="RHEA"/>
</dbReference>
<dbReference type="InterPro" id="IPR011892">
    <property type="entry name" value="Cyt_kin_arch"/>
</dbReference>
<sequence length="175" mass="20066">MRIAIGGPAGAGTSTTSKMLAEKTNLDYICAGDIFRKKAKEKDLTLAEFGELAEENPEIDKEIDKEQKRIGKERDDIIIEGRLSGWMVEDADIKIWLKAPIELRARRISQREDITQEEALKNIVSRERSEKQRYESYYDINIEDLSIYDLVIETSKWPKEAVVNIAEEAINSYKP</sequence>
<keyword evidence="3 10" id="KW-0963">Cytoplasm</keyword>
<comment type="catalytic activity">
    <reaction evidence="8 10">
        <text>dCMP + ATP = dCDP + ADP</text>
        <dbReference type="Rhea" id="RHEA:25094"/>
        <dbReference type="ChEBI" id="CHEBI:30616"/>
        <dbReference type="ChEBI" id="CHEBI:57566"/>
        <dbReference type="ChEBI" id="CHEBI:58593"/>
        <dbReference type="ChEBI" id="CHEBI:456216"/>
        <dbReference type="EC" id="2.7.4.25"/>
    </reaction>
</comment>
<protein>
    <recommendedName>
        <fullName evidence="10">Cytidylate kinase</fullName>
        <shortName evidence="10">CK</shortName>
        <ecNumber evidence="10">2.7.4.25</ecNumber>
    </recommendedName>
    <alternativeName>
        <fullName evidence="10">Cytidine monophosphate kinase</fullName>
        <shortName evidence="10">CMP kinase</shortName>
    </alternativeName>
</protein>
<comment type="catalytic activity">
    <reaction evidence="9 10">
        <text>CMP + ATP = CDP + ADP</text>
        <dbReference type="Rhea" id="RHEA:11600"/>
        <dbReference type="ChEBI" id="CHEBI:30616"/>
        <dbReference type="ChEBI" id="CHEBI:58069"/>
        <dbReference type="ChEBI" id="CHEBI:60377"/>
        <dbReference type="ChEBI" id="CHEBI:456216"/>
        <dbReference type="EC" id="2.7.4.25"/>
    </reaction>
</comment>
<evidence type="ECO:0000256" key="1">
    <source>
        <dbReference type="ARBA" id="ARBA00004496"/>
    </source>
</evidence>
<dbReference type="EMBL" id="MSDW01000001">
    <property type="protein sequence ID" value="OKY78911.1"/>
    <property type="molecule type" value="Genomic_DNA"/>
</dbReference>
<evidence type="ECO:0000256" key="5">
    <source>
        <dbReference type="ARBA" id="ARBA00022741"/>
    </source>
</evidence>
<evidence type="ECO:0000256" key="2">
    <source>
        <dbReference type="ARBA" id="ARBA00011005"/>
    </source>
</evidence>
<dbReference type="PANTHER" id="PTHR37816:SF2">
    <property type="entry name" value="DNA TOPOLOGY MODULATION PROTEIN FLAR-RELATED PROTEIN"/>
    <property type="match status" value="1"/>
</dbReference>
<comment type="caution">
    <text evidence="11">The sequence shown here is derived from an EMBL/GenBank/DDBJ whole genome shotgun (WGS) entry which is preliminary data.</text>
</comment>
<comment type="similarity">
    <text evidence="2 10">Belongs to the cytidylate kinase family. Type 2 subfamily.</text>
</comment>
<evidence type="ECO:0000256" key="6">
    <source>
        <dbReference type="ARBA" id="ARBA00022777"/>
    </source>
</evidence>
<evidence type="ECO:0000256" key="8">
    <source>
        <dbReference type="ARBA" id="ARBA00047615"/>
    </source>
</evidence>
<feature type="binding site" evidence="10">
    <location>
        <begin position="7"/>
        <end position="15"/>
    </location>
    <ligand>
        <name>ATP</name>
        <dbReference type="ChEBI" id="CHEBI:30616"/>
    </ligand>
</feature>
<dbReference type="NCBIfam" id="TIGR02173">
    <property type="entry name" value="cyt_kin_arch"/>
    <property type="match status" value="1"/>
</dbReference>
<dbReference type="SUPFAM" id="SSF52540">
    <property type="entry name" value="P-loop containing nucleoside triphosphate hydrolases"/>
    <property type="match status" value="1"/>
</dbReference>
<evidence type="ECO:0000256" key="4">
    <source>
        <dbReference type="ARBA" id="ARBA00022679"/>
    </source>
</evidence>
<evidence type="ECO:0000256" key="7">
    <source>
        <dbReference type="ARBA" id="ARBA00022840"/>
    </source>
</evidence>
<dbReference type="InParanoid" id="A0A1Q6DX40"/>
<dbReference type="GO" id="GO:0036431">
    <property type="term" value="F:dCMP kinase activity"/>
    <property type="evidence" value="ECO:0007669"/>
    <property type="project" value="InterPro"/>
</dbReference>
<gene>
    <name evidence="10" type="primary">cmk</name>
    <name evidence="11" type="ORF">BTN85_1415</name>
</gene>
<evidence type="ECO:0000256" key="10">
    <source>
        <dbReference type="HAMAP-Rule" id="MF_00239"/>
    </source>
</evidence>
<dbReference type="CDD" id="cd02020">
    <property type="entry name" value="CMPK"/>
    <property type="match status" value="1"/>
</dbReference>
<accession>A0A1Q6DX40</accession>
<name>A0A1Q6DX40_METT1</name>
<dbReference type="InterPro" id="IPR027417">
    <property type="entry name" value="P-loop_NTPase"/>
</dbReference>
<dbReference type="GO" id="GO:0005737">
    <property type="term" value="C:cytoplasm"/>
    <property type="evidence" value="ECO:0007669"/>
    <property type="project" value="UniProtKB-SubCell"/>
</dbReference>
<dbReference type="PANTHER" id="PTHR37816">
    <property type="entry name" value="YALI0E33011P"/>
    <property type="match status" value="1"/>
</dbReference>
<dbReference type="Pfam" id="PF13189">
    <property type="entry name" value="Cytidylate_kin2"/>
    <property type="match status" value="1"/>
</dbReference>
<dbReference type="EC" id="2.7.4.25" evidence="10"/>
<reference evidence="11" key="1">
    <citation type="submission" date="2016-12" db="EMBL/GenBank/DDBJ databases">
        <title>Discovery of methanogenic haloarchaea.</title>
        <authorList>
            <person name="Sorokin D.Y."/>
            <person name="Makarova K.S."/>
            <person name="Abbas B."/>
            <person name="Ferrer M."/>
            <person name="Golyshin P.N."/>
        </authorList>
    </citation>
    <scope>NUCLEOTIDE SEQUENCE [LARGE SCALE GENOMIC DNA]</scope>
    <source>
        <strain evidence="11">HMET1</strain>
    </source>
</reference>
<evidence type="ECO:0000256" key="9">
    <source>
        <dbReference type="ARBA" id="ARBA00048478"/>
    </source>
</evidence>
<dbReference type="Gene3D" id="3.40.50.300">
    <property type="entry name" value="P-loop containing nucleotide triphosphate hydrolases"/>
    <property type="match status" value="1"/>
</dbReference>
<dbReference type="Proteomes" id="UP000185744">
    <property type="component" value="Unassembled WGS sequence"/>
</dbReference>
<organism evidence="11 12">
    <name type="scientific">Methanohalarchaeum thermophilum</name>
    <dbReference type="NCBI Taxonomy" id="1903181"/>
    <lineage>
        <taxon>Archaea</taxon>
        <taxon>Methanobacteriati</taxon>
        <taxon>Methanobacteriota</taxon>
        <taxon>Methanonatronarchaeia</taxon>
        <taxon>Methanonatronarchaeales</taxon>
        <taxon>Methanonatronarchaeaceae</taxon>
        <taxon>Candidatus Methanohalarchaeum</taxon>
    </lineage>
</organism>
<dbReference type="AlphaFoldDB" id="A0A1Q6DX40"/>
<dbReference type="FunCoup" id="A0A1Q6DX40">
    <property type="interactions" value="17"/>
</dbReference>
<keyword evidence="7 10" id="KW-0067">ATP-binding</keyword>
<evidence type="ECO:0000256" key="3">
    <source>
        <dbReference type="ARBA" id="ARBA00022490"/>
    </source>
</evidence>
<evidence type="ECO:0000313" key="11">
    <source>
        <dbReference type="EMBL" id="OKY78911.1"/>
    </source>
</evidence>
<keyword evidence="12" id="KW-1185">Reference proteome</keyword>
<dbReference type="HAMAP" id="MF_00239">
    <property type="entry name" value="Cytidyl_kinase_type2"/>
    <property type="match status" value="1"/>
</dbReference>
<evidence type="ECO:0000313" key="12">
    <source>
        <dbReference type="Proteomes" id="UP000185744"/>
    </source>
</evidence>
<dbReference type="InterPro" id="IPR011994">
    <property type="entry name" value="Cytidylate_kinase_dom"/>
</dbReference>
<dbReference type="GO" id="GO:0005524">
    <property type="term" value="F:ATP binding"/>
    <property type="evidence" value="ECO:0007669"/>
    <property type="project" value="UniProtKB-UniRule"/>
</dbReference>
<keyword evidence="6 10" id="KW-0418">Kinase</keyword>
<dbReference type="InterPro" id="IPR052922">
    <property type="entry name" value="Cytidylate_Kinase-2"/>
</dbReference>
<dbReference type="GO" id="GO:0006220">
    <property type="term" value="P:pyrimidine nucleotide metabolic process"/>
    <property type="evidence" value="ECO:0007669"/>
    <property type="project" value="UniProtKB-UniRule"/>
</dbReference>
<comment type="subcellular location">
    <subcellularLocation>
        <location evidence="1 10">Cytoplasm</location>
    </subcellularLocation>
</comment>